<evidence type="ECO:0000256" key="4">
    <source>
        <dbReference type="ARBA" id="ARBA00022452"/>
    </source>
</evidence>
<dbReference type="InterPro" id="IPR051906">
    <property type="entry name" value="TolC-like"/>
</dbReference>
<dbReference type="GO" id="GO:0009279">
    <property type="term" value="C:cell outer membrane"/>
    <property type="evidence" value="ECO:0007669"/>
    <property type="project" value="UniProtKB-SubCell"/>
</dbReference>
<keyword evidence="3" id="KW-0813">Transport</keyword>
<dbReference type="PANTHER" id="PTHR30026">
    <property type="entry name" value="OUTER MEMBRANE PROTEIN TOLC"/>
    <property type="match status" value="1"/>
</dbReference>
<dbReference type="Proteomes" id="UP001205843">
    <property type="component" value="Unassembled WGS sequence"/>
</dbReference>
<reference evidence="9" key="1">
    <citation type="submission" date="2022-03" db="EMBL/GenBank/DDBJ databases">
        <title>Genomic Encyclopedia of Type Strains, Phase III (KMG-III): the genomes of soil and plant-associated and newly described type strains.</title>
        <authorList>
            <person name="Whitman W."/>
        </authorList>
    </citation>
    <scope>NUCLEOTIDE SEQUENCE</scope>
    <source>
        <strain evidence="9">ANL 6-2</strain>
    </source>
</reference>
<evidence type="ECO:0000256" key="8">
    <source>
        <dbReference type="SAM" id="SignalP"/>
    </source>
</evidence>
<keyword evidence="4" id="KW-1134">Transmembrane beta strand</keyword>
<keyword evidence="7" id="KW-0998">Cell outer membrane</keyword>
<dbReference type="GO" id="GO:0015562">
    <property type="term" value="F:efflux transmembrane transporter activity"/>
    <property type="evidence" value="ECO:0007669"/>
    <property type="project" value="InterPro"/>
</dbReference>
<sequence length="555" mass="61867">MRKALLLLCIAAPLAWGSEPGDSARRHVDLQPVEPAVPPLTTGQVLPPGAGADVDAPLRLQLPDNWEPLTPSADEAAELSLEAAVFTALTNNRSLAIQQLQPAVTGTFEAIERATFDPVLFAEVGLFRERVVRQPEETEQDPFELRSRSEQGELGVRQVLPTGTDLEVSVRSRRQDTDRGAGFNNEQFDARAGITLTQALLQGGRIDSNLARLRQAELDTLASVYELRGFTESLVADVETAYWETSLEQRRVKIFQEALTVAEQQLEETRRRISAGQIAETEEAFARAEVALRRQGLINARGQRDQRILELLQLTSPPGANWDQTLDLTSDTELDMDTLPALDGVRNYTALARGMRPELNEARLRYLQGDLEVVRTRNGLLPRLDLFVTLGQSGYADAFGRAWRDIDGPGYDYSAGLRLEVPLGRRQARAEQQRAELERYQAVDAIANLKQLAELDVRRAWIETQRSREQLAATAVTRELQEEVLRAEQARFRAGTATALAVALAQRDLLEGQLEVEEARVRYRQAVTELHRQSGTLLIRRGIAMAGDEQVMLDR</sequence>
<comment type="similarity">
    <text evidence="2">Belongs to the outer membrane factor (OMF) (TC 1.B.17) family.</text>
</comment>
<protein>
    <submittedName>
        <fullName evidence="9">Outer membrane protein TolC</fullName>
    </submittedName>
</protein>
<keyword evidence="10" id="KW-1185">Reference proteome</keyword>
<gene>
    <name evidence="9" type="ORF">J2T57_003788</name>
</gene>
<dbReference type="Gene3D" id="1.20.1600.10">
    <property type="entry name" value="Outer membrane efflux proteins (OEP)"/>
    <property type="match status" value="1"/>
</dbReference>
<name>A0AAE3GA86_9GAMM</name>
<evidence type="ECO:0000256" key="1">
    <source>
        <dbReference type="ARBA" id="ARBA00004442"/>
    </source>
</evidence>
<keyword evidence="6" id="KW-0472">Membrane</keyword>
<feature type="chain" id="PRO_5041935118" evidence="8">
    <location>
        <begin position="18"/>
        <end position="555"/>
    </location>
</feature>
<evidence type="ECO:0000313" key="9">
    <source>
        <dbReference type="EMBL" id="MCP1676617.1"/>
    </source>
</evidence>
<accession>A0AAE3GA86</accession>
<evidence type="ECO:0000256" key="2">
    <source>
        <dbReference type="ARBA" id="ARBA00007613"/>
    </source>
</evidence>
<dbReference type="GO" id="GO:1990281">
    <property type="term" value="C:efflux pump complex"/>
    <property type="evidence" value="ECO:0007669"/>
    <property type="project" value="TreeGrafter"/>
</dbReference>
<proteinExistence type="inferred from homology"/>
<dbReference type="AlphaFoldDB" id="A0AAE3GA86"/>
<dbReference type="EMBL" id="JALJXV010000010">
    <property type="protein sequence ID" value="MCP1676617.1"/>
    <property type="molecule type" value="Genomic_DNA"/>
</dbReference>
<evidence type="ECO:0000256" key="6">
    <source>
        <dbReference type="ARBA" id="ARBA00023136"/>
    </source>
</evidence>
<comment type="subcellular location">
    <subcellularLocation>
        <location evidence="1">Cell outer membrane</location>
    </subcellularLocation>
</comment>
<evidence type="ECO:0000256" key="5">
    <source>
        <dbReference type="ARBA" id="ARBA00022692"/>
    </source>
</evidence>
<evidence type="ECO:0000256" key="7">
    <source>
        <dbReference type="ARBA" id="ARBA00023237"/>
    </source>
</evidence>
<keyword evidence="5" id="KW-0812">Transmembrane</keyword>
<dbReference type="SUPFAM" id="SSF56954">
    <property type="entry name" value="Outer membrane efflux proteins (OEP)"/>
    <property type="match status" value="1"/>
</dbReference>
<dbReference type="Pfam" id="PF02321">
    <property type="entry name" value="OEP"/>
    <property type="match status" value="2"/>
</dbReference>
<keyword evidence="8" id="KW-0732">Signal</keyword>
<evidence type="ECO:0000313" key="10">
    <source>
        <dbReference type="Proteomes" id="UP001205843"/>
    </source>
</evidence>
<comment type="caution">
    <text evidence="9">The sequence shown here is derived from an EMBL/GenBank/DDBJ whole genome shotgun (WGS) entry which is preliminary data.</text>
</comment>
<dbReference type="InterPro" id="IPR003423">
    <property type="entry name" value="OMP_efflux"/>
</dbReference>
<dbReference type="PANTHER" id="PTHR30026:SF23">
    <property type="entry name" value="TO APRF-PUTATIVE OUTER MEMBRANE EFFLUX PROTEIN OR SECRETED ALKALINE PHOSPHATASE-RELATED"/>
    <property type="match status" value="1"/>
</dbReference>
<evidence type="ECO:0000256" key="3">
    <source>
        <dbReference type="ARBA" id="ARBA00022448"/>
    </source>
</evidence>
<feature type="signal peptide" evidence="8">
    <location>
        <begin position="1"/>
        <end position="17"/>
    </location>
</feature>
<dbReference type="RefSeq" id="WP_253483289.1">
    <property type="nucleotide sequence ID" value="NZ_JALJXV010000010.1"/>
</dbReference>
<organism evidence="9 10">
    <name type="scientific">Natronocella acetinitrilica</name>
    <dbReference type="NCBI Taxonomy" id="414046"/>
    <lineage>
        <taxon>Bacteria</taxon>
        <taxon>Pseudomonadati</taxon>
        <taxon>Pseudomonadota</taxon>
        <taxon>Gammaproteobacteria</taxon>
        <taxon>Chromatiales</taxon>
        <taxon>Ectothiorhodospiraceae</taxon>
        <taxon>Natronocella</taxon>
    </lineage>
</organism>
<dbReference type="GO" id="GO:0015288">
    <property type="term" value="F:porin activity"/>
    <property type="evidence" value="ECO:0007669"/>
    <property type="project" value="TreeGrafter"/>
</dbReference>